<evidence type="ECO:0000256" key="1">
    <source>
        <dbReference type="SAM" id="MobiDB-lite"/>
    </source>
</evidence>
<dbReference type="Gene3D" id="3.20.20.210">
    <property type="match status" value="1"/>
</dbReference>
<dbReference type="AlphaFoldDB" id="A0A1F2PJC6"/>
<dbReference type="Proteomes" id="UP000176244">
    <property type="component" value="Unassembled WGS sequence"/>
</dbReference>
<dbReference type="RefSeq" id="WP_070370918.1">
    <property type="nucleotide sequence ID" value="NZ_JBCFAW010000002.1"/>
</dbReference>
<feature type="region of interest" description="Disordered" evidence="1">
    <location>
        <begin position="219"/>
        <end position="239"/>
    </location>
</feature>
<proteinExistence type="predicted"/>
<dbReference type="InterPro" id="IPR038071">
    <property type="entry name" value="UROD/MetE-like_sf"/>
</dbReference>
<organism evidence="2 3">
    <name type="scientific">Acetobacterium wieringae</name>
    <dbReference type="NCBI Taxonomy" id="52694"/>
    <lineage>
        <taxon>Bacteria</taxon>
        <taxon>Bacillati</taxon>
        <taxon>Bacillota</taxon>
        <taxon>Clostridia</taxon>
        <taxon>Eubacteriales</taxon>
        <taxon>Eubacteriaceae</taxon>
        <taxon>Acetobacterium</taxon>
    </lineage>
</organism>
<evidence type="ECO:0000313" key="3">
    <source>
        <dbReference type="Proteomes" id="UP000176244"/>
    </source>
</evidence>
<protein>
    <submittedName>
        <fullName evidence="2">Uncharacterized protein</fullName>
    </submittedName>
</protein>
<accession>A0A1F2PJC6</accession>
<dbReference type="STRING" id="52694.ACWI_16100"/>
<dbReference type="SUPFAM" id="SSF51726">
    <property type="entry name" value="UROD/MetE-like"/>
    <property type="match status" value="1"/>
</dbReference>
<dbReference type="EMBL" id="LKEU01000027">
    <property type="protein sequence ID" value="OFV71024.1"/>
    <property type="molecule type" value="Genomic_DNA"/>
</dbReference>
<comment type="caution">
    <text evidence="2">The sequence shown here is derived from an EMBL/GenBank/DDBJ whole genome shotgun (WGS) entry which is preliminary data.</text>
</comment>
<evidence type="ECO:0000313" key="2">
    <source>
        <dbReference type="EMBL" id="OFV71024.1"/>
    </source>
</evidence>
<sequence>MGDSYQERIDRVRTTVNHQEPDKVPILSMIGTYAVHYAGGTIQEMEDQPEKEIEYYSSIHKDLYSDIIFTAGNAFDAKSAKCIGSESHFISEDGVTIQHKEISPMEADEYPELIADPEGYIFNKMLPRKAKKLAGTTEEKYAAIKSLVDHWKVKGMVQGQLTEKLKTEFQMPIMVGGFAYPPLDYIFDYLRGFKGLSLDMRRKPNEVVAACERLCRGGRRSAHPGGPQCRSGQTDNGAD</sequence>
<reference evidence="2 3" key="1">
    <citation type="submission" date="2015-09" db="EMBL/GenBank/DDBJ databases">
        <title>Genome sequence of Acetobacterium wieringae DSM 1911.</title>
        <authorList>
            <person name="Poehlein A."/>
            <person name="Bengelsdorf F.R."/>
            <person name="Schiel-Bengelsdorf B."/>
            <person name="Duerre P."/>
            <person name="Daniel R."/>
        </authorList>
    </citation>
    <scope>NUCLEOTIDE SEQUENCE [LARGE SCALE GENOMIC DNA]</scope>
    <source>
        <strain evidence="2 3">DSM 1911</strain>
    </source>
</reference>
<feature type="compositionally biased region" description="Polar residues" evidence="1">
    <location>
        <begin position="230"/>
        <end position="239"/>
    </location>
</feature>
<name>A0A1F2PJC6_9FIRM</name>
<gene>
    <name evidence="2" type="ORF">ACWI_16100</name>
</gene>